<evidence type="ECO:0000313" key="1">
    <source>
        <dbReference type="EMBL" id="GKH81817.1"/>
    </source>
</evidence>
<evidence type="ECO:0000313" key="2">
    <source>
        <dbReference type="Proteomes" id="UP001055104"/>
    </source>
</evidence>
<proteinExistence type="predicted"/>
<sequence length="405" mass="46642">MLKNVIIVCDCAHILGGIENVAFSSAKELVKQNINVYLFTSQGPVDQSLIDSGIHVICLNQYDMLSNPNRLLAVFQGLYNRTAYIRFENFLMDFSSHDTIVHFHSWTKALSSSLFYVTAKRHFKIVITLHDYFTVCPNGGFYNYQKKHICSYRPMSLSCIMCNCDARSYYQKIFRIIRQLFQCRALFCNKEINIISISNQTEKVIIPFIEKKIKRWFYLRNPVVLKKITKVAIEKNDAYLFIARLSREKGAELFCQALTDLNLKGYVLGDGELMKELKEKYPKIVFCGWVDGEEKEKFILKGKGLIFPSLWYEGSPLTILEMKSCGIPCIVPDKCAASEDIKDGFTGFVFQTGSLYSLKKAIMKYEKVDLSILQKNIISTFDVNDYTPENHTINLINIYTEILNE</sequence>
<dbReference type="InterPro" id="IPR001296">
    <property type="entry name" value="Glyco_trans_1"/>
</dbReference>
<dbReference type="EMBL" id="BQOB01000001">
    <property type="protein sequence ID" value="GKH81817.1"/>
    <property type="molecule type" value="Genomic_DNA"/>
</dbReference>
<dbReference type="Proteomes" id="UP001055104">
    <property type="component" value="Unassembled WGS sequence"/>
</dbReference>
<comment type="caution">
    <text evidence="1">The sequence shown here is derived from an EMBL/GenBank/DDBJ whole genome shotgun (WGS) entry which is preliminary data.</text>
</comment>
<dbReference type="Pfam" id="PF00534">
    <property type="entry name" value="Glycos_transf_1"/>
    <property type="match status" value="1"/>
</dbReference>
<dbReference type="Gene3D" id="3.40.50.2000">
    <property type="entry name" value="Glycogen Phosphorylase B"/>
    <property type="match status" value="2"/>
</dbReference>
<protein>
    <submittedName>
        <fullName evidence="1">Polysaccharide biosynthesis protein</fullName>
    </submittedName>
</protein>
<dbReference type="GO" id="GO:0016757">
    <property type="term" value="F:glycosyltransferase activity"/>
    <property type="evidence" value="ECO:0007669"/>
    <property type="project" value="InterPro"/>
</dbReference>
<dbReference type="KEGG" id="bdo:EL88_05065"/>
<dbReference type="RefSeq" id="WP_038609008.1">
    <property type="nucleotide sequence ID" value="NZ_BQOA01000001.1"/>
</dbReference>
<gene>
    <name evidence="1" type="ORF">CE91St7_27010</name>
</gene>
<dbReference type="CDD" id="cd03801">
    <property type="entry name" value="GT4_PimA-like"/>
    <property type="match status" value="1"/>
</dbReference>
<dbReference type="PANTHER" id="PTHR12526">
    <property type="entry name" value="GLYCOSYLTRANSFERASE"/>
    <property type="match status" value="1"/>
</dbReference>
<organism evidence="1 2">
    <name type="scientific">Phocaeicola dorei</name>
    <dbReference type="NCBI Taxonomy" id="357276"/>
    <lineage>
        <taxon>Bacteria</taxon>
        <taxon>Pseudomonadati</taxon>
        <taxon>Bacteroidota</taxon>
        <taxon>Bacteroidia</taxon>
        <taxon>Bacteroidales</taxon>
        <taxon>Bacteroidaceae</taxon>
        <taxon>Phocaeicola</taxon>
    </lineage>
</organism>
<dbReference type="PANTHER" id="PTHR12526:SF584">
    <property type="entry name" value="GLYCOSYLTRANSFERASE"/>
    <property type="match status" value="1"/>
</dbReference>
<dbReference type="AlphaFoldDB" id="A0A9Q6RTA5"/>
<reference evidence="1" key="1">
    <citation type="submission" date="2022-01" db="EMBL/GenBank/DDBJ databases">
        <title>Novel bile acid biosynthetic pathways are enriched in the microbiome of centenarians.</title>
        <authorList>
            <person name="Sato Y."/>
            <person name="Atarashi K."/>
            <person name="Plichta R.D."/>
            <person name="Arai Y."/>
            <person name="Sasajima S."/>
            <person name="Kearney M.S."/>
            <person name="Suda W."/>
            <person name="Takeshita K."/>
            <person name="Sasaki T."/>
            <person name="Okamoto S."/>
            <person name="Skelly N.A."/>
            <person name="Okamura Y."/>
            <person name="Vlamakis H."/>
            <person name="Li Y."/>
            <person name="Tanoue T."/>
            <person name="Takei H."/>
            <person name="Nittono H."/>
            <person name="Narushima S."/>
            <person name="Irie J."/>
            <person name="Itoh H."/>
            <person name="Moriya K."/>
            <person name="Sugiura Y."/>
            <person name="Suematsu M."/>
            <person name="Moritoki N."/>
            <person name="Shibata S."/>
            <person name="Littman R.D."/>
            <person name="Fischbach A.M."/>
            <person name="Uwamino Y."/>
            <person name="Inoue T."/>
            <person name="Honda A."/>
            <person name="Hattori M."/>
            <person name="Murai T."/>
            <person name="Xavier J.R."/>
            <person name="Hirose N."/>
            <person name="Honda K."/>
        </authorList>
    </citation>
    <scope>NUCLEOTIDE SEQUENCE</scope>
    <source>
        <strain evidence="1">CE91-St7</strain>
    </source>
</reference>
<accession>A0A9Q6RTA5</accession>
<dbReference type="SUPFAM" id="SSF53756">
    <property type="entry name" value="UDP-Glycosyltransferase/glycogen phosphorylase"/>
    <property type="match status" value="1"/>
</dbReference>
<name>A0A9Q6RTA5_9BACT</name>